<dbReference type="PANTHER" id="PTHR43268:SF3">
    <property type="entry name" value="RHODANESE-LIKE DOMAIN-CONTAINING PROTEIN 7-RELATED"/>
    <property type="match status" value="1"/>
</dbReference>
<keyword evidence="4" id="KW-1185">Reference proteome</keyword>
<comment type="function">
    <text evidence="1">Catalyzes oxygen-dependent 5-hydroxyuridine (ho5U) modification at position 34 in tRNAs.</text>
</comment>
<dbReference type="Pfam" id="PF00581">
    <property type="entry name" value="Rhodanese"/>
    <property type="match status" value="1"/>
</dbReference>
<dbReference type="EMBL" id="FZLN01000001">
    <property type="protein sequence ID" value="SNQ29159.1"/>
    <property type="molecule type" value="Genomic_DNA"/>
</dbReference>
<keyword evidence="1" id="KW-0819">tRNA processing</keyword>
<dbReference type="InterPro" id="IPR036873">
    <property type="entry name" value="Rhodanese-like_dom_sf"/>
</dbReference>
<dbReference type="OrthoDB" id="9778326at2"/>
<protein>
    <recommendedName>
        <fullName evidence="1">tRNA uridine(34) hydroxylase</fullName>
        <ecNumber evidence="1">1.14.-.-</ecNumber>
    </recommendedName>
    <alternativeName>
        <fullName evidence="1">tRNA hydroxylation protein O</fullName>
    </alternativeName>
</protein>
<comment type="similarity">
    <text evidence="1">Belongs to the TrhO family.</text>
</comment>
<dbReference type="RefSeq" id="WP_088823151.1">
    <property type="nucleotide sequence ID" value="NZ_FZLN01000001.1"/>
</dbReference>
<dbReference type="InterPro" id="IPR020936">
    <property type="entry name" value="TrhO"/>
</dbReference>
<dbReference type="NCBIfam" id="NF001136">
    <property type="entry name" value="PRK00142.1-4"/>
    <property type="match status" value="1"/>
</dbReference>
<dbReference type="PROSITE" id="PS50206">
    <property type="entry name" value="RHODANESE_3"/>
    <property type="match status" value="1"/>
</dbReference>
<proteinExistence type="inferred from homology"/>
<keyword evidence="1" id="KW-0560">Oxidoreductase</keyword>
<evidence type="ECO:0000313" key="3">
    <source>
        <dbReference type="EMBL" id="SNQ29159.1"/>
    </source>
</evidence>
<dbReference type="EC" id="1.14.-.-" evidence="1"/>
<dbReference type="Proteomes" id="UP000243463">
    <property type="component" value="Unassembled WGS sequence"/>
</dbReference>
<accession>A0A217EF93</accession>
<dbReference type="AlphaFoldDB" id="A0A217EF93"/>
<evidence type="ECO:0000256" key="1">
    <source>
        <dbReference type="HAMAP-Rule" id="MF_00469"/>
    </source>
</evidence>
<gene>
    <name evidence="1" type="primary">trhO</name>
    <name evidence="3" type="ORF">SAMN05444584_1099</name>
</gene>
<sequence length="310" mass="35234">MNATVEQLAPVEQQATTPWVVAALYQFKEVKDPAQLQQNLLDIVKTINLCGTLIVAKEGINGTIAGDQHAIQVMHQFLLDAGFNDMEYKESHSSDKPFRKMKIKLKKEIVTLGVDVKPRNLVGHYLDPKAWNDLISRDDVIIVDTRNDYEYKAGTFKNAVDPKTESFREFPDYVKKQLAEHKNKKIAMFCTGGIRCEKSTSLLLQEGFEEVYHLKGGILKYLEETPAEESLWEGECFVFDGRTAVTHAMQEGENVKCHACGWPLTPEEVALPTYELGVSCLYCIEKTSEQQKNNFRMRQSQIVAAKRKRL</sequence>
<dbReference type="CDD" id="cd01518">
    <property type="entry name" value="RHOD_YceA"/>
    <property type="match status" value="1"/>
</dbReference>
<dbReference type="SMART" id="SM00450">
    <property type="entry name" value="RHOD"/>
    <property type="match status" value="1"/>
</dbReference>
<dbReference type="Gene3D" id="3.30.70.100">
    <property type="match status" value="1"/>
</dbReference>
<evidence type="ECO:0000313" key="4">
    <source>
        <dbReference type="Proteomes" id="UP000243463"/>
    </source>
</evidence>
<dbReference type="Gene3D" id="3.40.250.10">
    <property type="entry name" value="Rhodanese-like domain"/>
    <property type="match status" value="1"/>
</dbReference>
<name>A0A217EF93_9GAMM</name>
<dbReference type="SUPFAM" id="SSF52821">
    <property type="entry name" value="Rhodanese/Cell cycle control phosphatase"/>
    <property type="match status" value="1"/>
</dbReference>
<dbReference type="GO" id="GO:0016705">
    <property type="term" value="F:oxidoreductase activity, acting on paired donors, with incorporation or reduction of molecular oxygen"/>
    <property type="evidence" value="ECO:0007669"/>
    <property type="project" value="UniProtKB-UniRule"/>
</dbReference>
<evidence type="ECO:0000259" key="2">
    <source>
        <dbReference type="PROSITE" id="PS50206"/>
    </source>
</evidence>
<dbReference type="InterPro" id="IPR040503">
    <property type="entry name" value="TRHO_N"/>
</dbReference>
<feature type="domain" description="Rhodanese" evidence="2">
    <location>
        <begin position="136"/>
        <end position="230"/>
    </location>
</feature>
<dbReference type="InterPro" id="IPR001763">
    <property type="entry name" value="Rhodanese-like_dom"/>
</dbReference>
<dbReference type="HAMAP" id="MF_00469">
    <property type="entry name" value="TrhO"/>
    <property type="match status" value="1"/>
</dbReference>
<dbReference type="GO" id="GO:0006400">
    <property type="term" value="P:tRNA modification"/>
    <property type="evidence" value="ECO:0007669"/>
    <property type="project" value="UniProtKB-UniRule"/>
</dbReference>
<reference evidence="4" key="1">
    <citation type="submission" date="2017-06" db="EMBL/GenBank/DDBJ databases">
        <authorList>
            <person name="Varghese N."/>
            <person name="Submissions S."/>
        </authorList>
    </citation>
    <scope>NUCLEOTIDE SEQUENCE [LARGE SCALE GENOMIC DNA]</scope>
    <source>
        <strain evidence="4">ANC 5114</strain>
    </source>
</reference>
<comment type="catalytic activity">
    <reaction evidence="1">
        <text>uridine(34) in tRNA + AH2 + O2 = 5-hydroxyuridine(34) in tRNA + A + H2O</text>
        <dbReference type="Rhea" id="RHEA:64224"/>
        <dbReference type="Rhea" id="RHEA-COMP:11727"/>
        <dbReference type="Rhea" id="RHEA-COMP:13381"/>
        <dbReference type="ChEBI" id="CHEBI:13193"/>
        <dbReference type="ChEBI" id="CHEBI:15377"/>
        <dbReference type="ChEBI" id="CHEBI:15379"/>
        <dbReference type="ChEBI" id="CHEBI:17499"/>
        <dbReference type="ChEBI" id="CHEBI:65315"/>
        <dbReference type="ChEBI" id="CHEBI:136877"/>
    </reaction>
</comment>
<dbReference type="Pfam" id="PF17773">
    <property type="entry name" value="UPF0176_N"/>
    <property type="match status" value="1"/>
</dbReference>
<organism evidence="3 4">
    <name type="scientific">Acinetobacter apis</name>
    <dbReference type="NCBI Taxonomy" id="1229165"/>
    <lineage>
        <taxon>Bacteria</taxon>
        <taxon>Pseudomonadati</taxon>
        <taxon>Pseudomonadota</taxon>
        <taxon>Gammaproteobacteria</taxon>
        <taxon>Moraxellales</taxon>
        <taxon>Moraxellaceae</taxon>
        <taxon>Acinetobacter</taxon>
    </lineage>
</organism>
<dbReference type="PANTHER" id="PTHR43268">
    <property type="entry name" value="THIOSULFATE SULFURTRANSFERASE/RHODANESE-LIKE DOMAIN-CONTAINING PROTEIN 2"/>
    <property type="match status" value="1"/>
</dbReference>